<name>A0A0P6XTN1_9CHLR</name>
<evidence type="ECO:0000259" key="7">
    <source>
        <dbReference type="Pfam" id="PF02852"/>
    </source>
</evidence>
<dbReference type="Proteomes" id="UP000050502">
    <property type="component" value="Unassembled WGS sequence"/>
</dbReference>
<dbReference type="InterPro" id="IPR004099">
    <property type="entry name" value="Pyr_nucl-diS_OxRdtase_dimer"/>
</dbReference>
<feature type="binding site" evidence="5">
    <location>
        <position position="53"/>
    </location>
    <ligand>
        <name>FAD</name>
        <dbReference type="ChEBI" id="CHEBI:57692"/>
    </ligand>
</feature>
<reference evidence="9 10" key="1">
    <citation type="submission" date="2015-07" db="EMBL/GenBank/DDBJ databases">
        <title>Whole genome sequence of Ardenticatena maritima DSM 23922.</title>
        <authorList>
            <person name="Hemp J."/>
            <person name="Ward L.M."/>
            <person name="Pace L.A."/>
            <person name="Fischer W.W."/>
        </authorList>
    </citation>
    <scope>NUCLEOTIDE SEQUENCE [LARGE SCALE GENOMIC DNA]</scope>
    <source>
        <strain evidence="9 10">110S</strain>
    </source>
</reference>
<dbReference type="PIRSF" id="PIRSF000350">
    <property type="entry name" value="Mercury_reductase_MerA"/>
    <property type="match status" value="1"/>
</dbReference>
<dbReference type="GO" id="GO:0003955">
    <property type="term" value="F:NAD(P)H dehydrogenase (quinone) activity"/>
    <property type="evidence" value="ECO:0007669"/>
    <property type="project" value="TreeGrafter"/>
</dbReference>
<dbReference type="InterPro" id="IPR001100">
    <property type="entry name" value="Pyr_nuc-diS_OxRdtase"/>
</dbReference>
<keyword evidence="5" id="KW-0520">NAD</keyword>
<dbReference type="Gene3D" id="3.30.390.30">
    <property type="match status" value="1"/>
</dbReference>
<dbReference type="OrthoDB" id="9800167at2"/>
<evidence type="ECO:0000256" key="2">
    <source>
        <dbReference type="ARBA" id="ARBA00022630"/>
    </source>
</evidence>
<evidence type="ECO:0000313" key="10">
    <source>
        <dbReference type="Proteomes" id="UP000050502"/>
    </source>
</evidence>
<dbReference type="SUPFAM" id="SSF55424">
    <property type="entry name" value="FAD/NAD-linked reductases, dimerisation (C-terminal) domain"/>
    <property type="match status" value="1"/>
</dbReference>
<evidence type="ECO:0000256" key="5">
    <source>
        <dbReference type="PIRSR" id="PIRSR000350-3"/>
    </source>
</evidence>
<comment type="cofactor">
    <cofactor evidence="5">
        <name>FAD</name>
        <dbReference type="ChEBI" id="CHEBI:57692"/>
    </cofactor>
    <text evidence="5">Binds 1 FAD per subunit.</text>
</comment>
<dbReference type="PRINTS" id="PR00411">
    <property type="entry name" value="PNDRDTASEI"/>
</dbReference>
<proteinExistence type="inferred from homology"/>
<comment type="similarity">
    <text evidence="1">Belongs to the class-I pyridine nucleotide-disulfide oxidoreductase family.</text>
</comment>
<feature type="binding site" evidence="5">
    <location>
        <position position="304"/>
    </location>
    <ligand>
        <name>FAD</name>
        <dbReference type="ChEBI" id="CHEBI:57692"/>
    </ligand>
</feature>
<evidence type="ECO:0000256" key="3">
    <source>
        <dbReference type="ARBA" id="ARBA00022827"/>
    </source>
</evidence>
<dbReference type="InterPro" id="IPR016156">
    <property type="entry name" value="FAD/NAD-linked_Rdtase_dimer_sf"/>
</dbReference>
<dbReference type="AlphaFoldDB" id="A0A0P6XTN1"/>
<dbReference type="PRINTS" id="PR00368">
    <property type="entry name" value="FADPNR"/>
</dbReference>
<feature type="domain" description="FAD/NAD(P)-binding" evidence="8">
    <location>
        <begin position="8"/>
        <end position="320"/>
    </location>
</feature>
<keyword evidence="5" id="KW-0547">Nucleotide-binding</keyword>
<keyword evidence="3 5" id="KW-0274">FAD</keyword>
<evidence type="ECO:0000313" key="9">
    <source>
        <dbReference type="EMBL" id="KPL87798.1"/>
    </source>
</evidence>
<evidence type="ECO:0000256" key="1">
    <source>
        <dbReference type="ARBA" id="ARBA00007532"/>
    </source>
</evidence>
<keyword evidence="2" id="KW-0285">Flavoprotein</keyword>
<dbReference type="Gene3D" id="3.50.50.60">
    <property type="entry name" value="FAD/NAD(P)-binding domain"/>
    <property type="match status" value="2"/>
</dbReference>
<dbReference type="GO" id="GO:0050660">
    <property type="term" value="F:flavin adenine dinucleotide binding"/>
    <property type="evidence" value="ECO:0007669"/>
    <property type="project" value="TreeGrafter"/>
</dbReference>
<organism evidence="9 10">
    <name type="scientific">Ardenticatena maritima</name>
    <dbReference type="NCBI Taxonomy" id="872965"/>
    <lineage>
        <taxon>Bacteria</taxon>
        <taxon>Bacillati</taxon>
        <taxon>Chloroflexota</taxon>
        <taxon>Ardenticatenia</taxon>
        <taxon>Ardenticatenales</taxon>
        <taxon>Ardenticatenaceae</taxon>
        <taxon>Ardenticatena</taxon>
    </lineage>
</organism>
<sequence>MSTSKTYPLIVIGGGSAGLTAARSAAYLGVPVALVEKERIGGDCTWAGCVPSKALLKAAKVAQTARNAAPFGVQTAHVHVDMPAVRAYVQSVIQHIYAHETPETLQAEGIDVYLGGATFEDPHTIRVGETLRLRGKRFILCTGARPFIPPIEGLESVPFETYETIFNVDRLPQRLIVIGAGPIGAELGQAYARLGARVTLIDVAFLPTEEPEVRTVLLPRLAAEGVTMRTGLVARVARDGAEIAVWVEDDPTPLRGDMLLVATGRTAALDGLGLDAAGVAVSPKGLLVDETLRTSQPHIFAAGDCIADNPQFSHLAGAQGFTAFRNALLPLKSKARRAAVPAVIYTEPEVARVGLTEAQARAQFDDVRTTTWALDRVDRAVTEHDTDGFIKAVHRANGTLLGATIVAERAGEVLTEFTAALERGARLTALSAPMRAYPTYSSGVAQLAGAAWRARWLAHPRWGPLIRRLARWWAYRLR</sequence>
<dbReference type="InterPro" id="IPR023753">
    <property type="entry name" value="FAD/NAD-binding_dom"/>
</dbReference>
<protein>
    <recommendedName>
        <fullName evidence="11">Mercuric reductase</fullName>
    </recommendedName>
</protein>
<feature type="domain" description="Pyridine nucleotide-disulphide oxidoreductase dimerisation" evidence="7">
    <location>
        <begin position="340"/>
        <end position="445"/>
    </location>
</feature>
<evidence type="ECO:0000256" key="6">
    <source>
        <dbReference type="PIRSR" id="PIRSR000350-4"/>
    </source>
</evidence>
<dbReference type="Pfam" id="PF07992">
    <property type="entry name" value="Pyr_redox_2"/>
    <property type="match status" value="1"/>
</dbReference>
<dbReference type="SUPFAM" id="SSF51905">
    <property type="entry name" value="FAD/NAD(P)-binding domain"/>
    <property type="match status" value="1"/>
</dbReference>
<dbReference type="FunFam" id="3.30.390.30:FF:000001">
    <property type="entry name" value="Dihydrolipoyl dehydrogenase"/>
    <property type="match status" value="1"/>
</dbReference>
<dbReference type="PANTHER" id="PTHR43014:SF2">
    <property type="entry name" value="MERCURIC REDUCTASE"/>
    <property type="match status" value="1"/>
</dbReference>
<feature type="binding site" evidence="5">
    <location>
        <position position="264"/>
    </location>
    <ligand>
        <name>NAD(+)</name>
        <dbReference type="ChEBI" id="CHEBI:57540"/>
    </ligand>
</feature>
<evidence type="ECO:0008006" key="11">
    <source>
        <dbReference type="Google" id="ProtNLM"/>
    </source>
</evidence>
<dbReference type="RefSeq" id="WP_054492953.1">
    <property type="nucleotide sequence ID" value="NZ_BBZA01000113.1"/>
</dbReference>
<evidence type="ECO:0000256" key="4">
    <source>
        <dbReference type="ARBA" id="ARBA00023002"/>
    </source>
</evidence>
<accession>A0A0P6XTN1</accession>
<gene>
    <name evidence="9" type="ORF">SE16_09555</name>
</gene>
<dbReference type="PANTHER" id="PTHR43014">
    <property type="entry name" value="MERCURIC REDUCTASE"/>
    <property type="match status" value="1"/>
</dbReference>
<feature type="binding site" evidence="5">
    <location>
        <begin position="179"/>
        <end position="186"/>
    </location>
    <ligand>
        <name>NAD(+)</name>
        <dbReference type="ChEBI" id="CHEBI:57540"/>
    </ligand>
</feature>
<dbReference type="Pfam" id="PF02852">
    <property type="entry name" value="Pyr_redox_dim"/>
    <property type="match status" value="1"/>
</dbReference>
<dbReference type="EMBL" id="LGKN01000005">
    <property type="protein sequence ID" value="KPL87798.1"/>
    <property type="molecule type" value="Genomic_DNA"/>
</dbReference>
<dbReference type="InterPro" id="IPR036188">
    <property type="entry name" value="FAD/NAD-bd_sf"/>
</dbReference>
<evidence type="ECO:0000259" key="8">
    <source>
        <dbReference type="Pfam" id="PF07992"/>
    </source>
</evidence>
<keyword evidence="4" id="KW-0560">Oxidoreductase</keyword>
<comment type="caution">
    <text evidence="9">The sequence shown here is derived from an EMBL/GenBank/DDBJ whole genome shotgun (WGS) entry which is preliminary data.</text>
</comment>
<feature type="disulfide bond" description="Redox-active" evidence="6">
    <location>
        <begin position="44"/>
        <end position="49"/>
    </location>
</feature>